<reference evidence="1 2" key="1">
    <citation type="submission" date="2009-01" db="EMBL/GenBank/DDBJ databases">
        <authorList>
            <person name="Fulton L."/>
            <person name="Clifton S."/>
            <person name="Chinwalla A.T."/>
            <person name="Mitreva M."/>
            <person name="Sodergren E."/>
            <person name="Weinstock G."/>
            <person name="Clifton S."/>
            <person name="Dooling D.J."/>
            <person name="Fulton B."/>
            <person name="Minx P."/>
            <person name="Pepin K.H."/>
            <person name="Johnson M."/>
            <person name="Bhonagiri V."/>
            <person name="Nash W.E."/>
            <person name="Mardis E.R."/>
            <person name="Wilson R.K."/>
        </authorList>
    </citation>
    <scope>NUCLEOTIDE SEQUENCE [LARGE SCALE GENOMIC DNA]</scope>
    <source>
        <strain evidence="1 2">ATCC 23834</strain>
    </source>
</reference>
<evidence type="ECO:0000313" key="1">
    <source>
        <dbReference type="EMBL" id="EEG23730.1"/>
    </source>
</evidence>
<accession>C0DW62</accession>
<proteinExistence type="predicted"/>
<dbReference type="HOGENOM" id="CLU_3152291_0_0_4"/>
<gene>
    <name evidence="1" type="ORF">EIKCOROL_01612</name>
</gene>
<protein>
    <submittedName>
        <fullName evidence="1">Uncharacterized protein</fullName>
    </submittedName>
</protein>
<organism evidence="1 2">
    <name type="scientific">Eikenella corrodens ATCC 23834</name>
    <dbReference type="NCBI Taxonomy" id="546274"/>
    <lineage>
        <taxon>Bacteria</taxon>
        <taxon>Pseudomonadati</taxon>
        <taxon>Pseudomonadota</taxon>
        <taxon>Betaproteobacteria</taxon>
        <taxon>Neisseriales</taxon>
        <taxon>Neisseriaceae</taxon>
        <taxon>Eikenella</taxon>
    </lineage>
</organism>
<sequence length="48" mass="5432">MPAAPKAFIPFLQRHLAWCAREASANSCFRLPETGKTTERYGLSEKIH</sequence>
<evidence type="ECO:0000313" key="2">
    <source>
        <dbReference type="Proteomes" id="UP000005837"/>
    </source>
</evidence>
<name>C0DW62_EIKCO</name>
<comment type="caution">
    <text evidence="1">The sequence shown here is derived from an EMBL/GenBank/DDBJ whole genome shotgun (WGS) entry which is preliminary data.</text>
</comment>
<dbReference type="Proteomes" id="UP000005837">
    <property type="component" value="Unassembled WGS sequence"/>
</dbReference>
<dbReference type="AlphaFoldDB" id="C0DW62"/>
<dbReference type="EMBL" id="ACEA01000032">
    <property type="protein sequence ID" value="EEG23730.1"/>
    <property type="molecule type" value="Genomic_DNA"/>
</dbReference>